<feature type="chain" id="PRO_5008671646" evidence="1">
    <location>
        <begin position="21"/>
        <end position="106"/>
    </location>
</feature>
<dbReference type="RefSeq" id="WP_068887803.1">
    <property type="nucleotide sequence ID" value="NZ_CBCRUU010000009.1"/>
</dbReference>
<proteinExistence type="predicted"/>
<protein>
    <submittedName>
        <fullName evidence="2">Uncharacterized protein</fullName>
    </submittedName>
</protein>
<dbReference type="Proteomes" id="UP000186553">
    <property type="component" value="Unassembled WGS sequence"/>
</dbReference>
<keyword evidence="1" id="KW-0732">Signal</keyword>
<comment type="caution">
    <text evidence="2">The sequence shown here is derived from an EMBL/GenBank/DDBJ whole genome shotgun (WGS) entry which is preliminary data.</text>
</comment>
<organism evidence="2 3">
    <name type="scientific">Acinetobacter celticus</name>
    <dbReference type="NCBI Taxonomy" id="1891224"/>
    <lineage>
        <taxon>Bacteria</taxon>
        <taxon>Pseudomonadati</taxon>
        <taxon>Pseudomonadota</taxon>
        <taxon>Gammaproteobacteria</taxon>
        <taxon>Moraxellales</taxon>
        <taxon>Moraxellaceae</taxon>
        <taxon>Acinetobacter</taxon>
    </lineage>
</organism>
<reference evidence="2 3" key="1">
    <citation type="submission" date="2016-07" db="EMBL/GenBank/DDBJ databases">
        <title>Acinetobacter sp. ANC 4603.</title>
        <authorList>
            <person name="Radolfova-Krizova L."/>
            <person name="Nemec A."/>
        </authorList>
    </citation>
    <scope>NUCLEOTIDE SEQUENCE [LARGE SCALE GENOMIC DNA]</scope>
    <source>
        <strain evidence="2 3">ANC 4603</strain>
    </source>
</reference>
<dbReference type="OrthoDB" id="8720220at2"/>
<dbReference type="AlphaFoldDB" id="A0A1C3CUZ3"/>
<gene>
    <name evidence="2" type="ORF">BBP83_08245</name>
</gene>
<dbReference type="STRING" id="1891224.BBP83_08245"/>
<evidence type="ECO:0000313" key="3">
    <source>
        <dbReference type="Proteomes" id="UP000186553"/>
    </source>
</evidence>
<dbReference type="EMBL" id="MBDL01000010">
    <property type="protein sequence ID" value="ODA12553.1"/>
    <property type="molecule type" value="Genomic_DNA"/>
</dbReference>
<accession>A0A1C3CUZ3</accession>
<keyword evidence="3" id="KW-1185">Reference proteome</keyword>
<evidence type="ECO:0000256" key="1">
    <source>
        <dbReference type="SAM" id="SignalP"/>
    </source>
</evidence>
<feature type="signal peptide" evidence="1">
    <location>
        <begin position="1"/>
        <end position="20"/>
    </location>
</feature>
<name>A0A1C3CUZ3_9GAMM</name>
<evidence type="ECO:0000313" key="2">
    <source>
        <dbReference type="EMBL" id="ODA12553.1"/>
    </source>
</evidence>
<sequence>MKKIGFIVLSLICLSSSTFASSASSWKKHNQSIKSACLKVSQLKNTKVVSDIMTFDDRVGYSAVILEGHYPQAHMKNQRGRELCLWQRSTQKASVTEADTLLQSKK</sequence>